<dbReference type="WBParaSite" id="TMUE_3000013051.1">
    <property type="protein sequence ID" value="TMUE_3000013051.1"/>
    <property type="gene ID" value="WBGene00301784"/>
</dbReference>
<evidence type="ECO:0000313" key="2">
    <source>
        <dbReference type="WBParaSite" id="TMUE_3000013051.1"/>
    </source>
</evidence>
<evidence type="ECO:0000313" key="1">
    <source>
        <dbReference type="Proteomes" id="UP000046395"/>
    </source>
</evidence>
<dbReference type="WBParaSite" id="TMUE_3000013051.2">
    <property type="protein sequence ID" value="TMUE_3000013051.2"/>
    <property type="gene ID" value="WBGene00301784"/>
</dbReference>
<evidence type="ECO:0000313" key="3">
    <source>
        <dbReference type="WBParaSite" id="TMUE_3000013051.2"/>
    </source>
</evidence>
<dbReference type="GO" id="GO:0043022">
    <property type="term" value="F:ribosome binding"/>
    <property type="evidence" value="ECO:0007669"/>
    <property type="project" value="TreeGrafter"/>
</dbReference>
<reference evidence="1" key="2">
    <citation type="submission" date="2014-03" db="EMBL/GenBank/DDBJ databases">
        <title>The whipworm genome and dual-species transcriptomics of an intimate host-pathogen interaction.</title>
        <authorList>
            <person name="Foth B.J."/>
            <person name="Tsai I.J."/>
            <person name="Reid A.J."/>
            <person name="Bancroft A.J."/>
            <person name="Nichol S."/>
            <person name="Tracey A."/>
            <person name="Holroyd N."/>
            <person name="Cotton J.A."/>
            <person name="Stanley E.J."/>
            <person name="Zarowiecki M."/>
            <person name="Liu J.Z."/>
            <person name="Huckvale T."/>
            <person name="Cooper P.J."/>
            <person name="Grencis R.K."/>
            <person name="Berriman M."/>
        </authorList>
    </citation>
    <scope>NUCLEOTIDE SEQUENCE [LARGE SCALE GENOMIC DNA]</scope>
    <source>
        <strain evidence="1">Edinburgh</strain>
    </source>
</reference>
<protein>
    <submittedName>
        <fullName evidence="2 3">Uncharacterized protein</fullName>
    </submittedName>
</protein>
<reference evidence="1" key="1">
    <citation type="submission" date="2013-11" db="EMBL/GenBank/DDBJ databases">
        <authorList>
            <person name="Aslett M."/>
        </authorList>
    </citation>
    <scope>NUCLEOTIDE SEQUENCE [LARGE SCALE GENOMIC DNA]</scope>
    <source>
        <strain evidence="1">Edinburgh</strain>
    </source>
</reference>
<accession>A0A5S6R080</accession>
<name>A0A5S6R080_TRIMR</name>
<dbReference type="AlphaFoldDB" id="A0A5S6R080"/>
<dbReference type="PANTHER" id="PTHR13333:SF5">
    <property type="entry name" value="M-AAA PROTEASE-INTERACTING PROTEIN 1, MITOCHONDRIAL"/>
    <property type="match status" value="1"/>
</dbReference>
<proteinExistence type="predicted"/>
<sequence length="166" mass="19222">MLFFAILRYRAAYDKTFRVDEFEEGALQAFYVLSSTLFHRDYDGIKRITTAETAKMLCASLERVPDDKLWVFDLKESDVYFRQLHSGAIVSAAGSTALQMLMVYHAFYKRQEFQEDAEETSTEGILQVKHRFVVANLRLVKQLSPTYAEDWLIDYANYGQIHPGDP</sequence>
<organism evidence="1 2">
    <name type="scientific">Trichuris muris</name>
    <name type="common">Mouse whipworm</name>
    <dbReference type="NCBI Taxonomy" id="70415"/>
    <lineage>
        <taxon>Eukaryota</taxon>
        <taxon>Metazoa</taxon>
        <taxon>Ecdysozoa</taxon>
        <taxon>Nematoda</taxon>
        <taxon>Enoplea</taxon>
        <taxon>Dorylaimia</taxon>
        <taxon>Trichinellida</taxon>
        <taxon>Trichuridae</taxon>
        <taxon>Trichuris</taxon>
    </lineage>
</organism>
<dbReference type="Proteomes" id="UP000046395">
    <property type="component" value="Unassembled WGS sequence"/>
</dbReference>
<keyword evidence="1" id="KW-1185">Reference proteome</keyword>
<dbReference type="GO" id="GO:0005743">
    <property type="term" value="C:mitochondrial inner membrane"/>
    <property type="evidence" value="ECO:0007669"/>
    <property type="project" value="TreeGrafter"/>
</dbReference>
<dbReference type="GO" id="GO:0032979">
    <property type="term" value="P:protein insertion into mitochondrial inner membrane from matrix"/>
    <property type="evidence" value="ECO:0007669"/>
    <property type="project" value="TreeGrafter"/>
</dbReference>
<reference evidence="2" key="3">
    <citation type="submission" date="2019-12" db="UniProtKB">
        <authorList>
            <consortium name="WormBaseParasite"/>
        </authorList>
    </citation>
    <scope>IDENTIFICATION</scope>
</reference>
<dbReference type="PANTHER" id="PTHR13333">
    <property type="entry name" value="M-AAA PROTEASE-INTERACTING PROTEIN 1, MITOCHONDRIAL"/>
    <property type="match status" value="1"/>
</dbReference>